<keyword evidence="2" id="KW-1185">Reference proteome</keyword>
<comment type="caution">
    <text evidence="1">The sequence shown here is derived from an EMBL/GenBank/DDBJ whole genome shotgun (WGS) entry which is preliminary data.</text>
</comment>
<gene>
    <name evidence="1" type="ORF">RIF29_00684</name>
</gene>
<evidence type="ECO:0000313" key="1">
    <source>
        <dbReference type="EMBL" id="KAK7287409.1"/>
    </source>
</evidence>
<dbReference type="EMBL" id="JAYWIO010000001">
    <property type="protein sequence ID" value="KAK7287409.1"/>
    <property type="molecule type" value="Genomic_DNA"/>
</dbReference>
<protein>
    <submittedName>
        <fullName evidence="1">Uncharacterized protein</fullName>
    </submittedName>
</protein>
<accession>A0AAN9IXS2</accession>
<name>A0AAN9IXS2_CROPI</name>
<organism evidence="1 2">
    <name type="scientific">Crotalaria pallida</name>
    <name type="common">Smooth rattlebox</name>
    <name type="synonym">Crotalaria striata</name>
    <dbReference type="NCBI Taxonomy" id="3830"/>
    <lineage>
        <taxon>Eukaryota</taxon>
        <taxon>Viridiplantae</taxon>
        <taxon>Streptophyta</taxon>
        <taxon>Embryophyta</taxon>
        <taxon>Tracheophyta</taxon>
        <taxon>Spermatophyta</taxon>
        <taxon>Magnoliopsida</taxon>
        <taxon>eudicotyledons</taxon>
        <taxon>Gunneridae</taxon>
        <taxon>Pentapetalae</taxon>
        <taxon>rosids</taxon>
        <taxon>fabids</taxon>
        <taxon>Fabales</taxon>
        <taxon>Fabaceae</taxon>
        <taxon>Papilionoideae</taxon>
        <taxon>50 kb inversion clade</taxon>
        <taxon>genistoids sensu lato</taxon>
        <taxon>core genistoids</taxon>
        <taxon>Crotalarieae</taxon>
        <taxon>Crotalaria</taxon>
    </lineage>
</organism>
<dbReference type="AlphaFoldDB" id="A0AAN9IXS2"/>
<sequence>MMTRSPTEGASIGAPMIVDLITNMAEELTSLEKFKSSSLNVRMKVIYTQNEIADAPIDLISTGEELEDTWDEMKIMRSSTPKAKTSLFASIVMTSMMLF</sequence>
<reference evidence="1 2" key="1">
    <citation type="submission" date="2024-01" db="EMBL/GenBank/DDBJ databases">
        <title>The genomes of 5 underutilized Papilionoideae crops provide insights into root nodulation and disease resistanc.</title>
        <authorList>
            <person name="Yuan L."/>
        </authorList>
    </citation>
    <scope>NUCLEOTIDE SEQUENCE [LARGE SCALE GENOMIC DNA]</scope>
    <source>
        <strain evidence="1">ZHUSHIDOU_FW_LH</strain>
        <tissue evidence="1">Leaf</tissue>
    </source>
</reference>
<dbReference type="Proteomes" id="UP001372338">
    <property type="component" value="Unassembled WGS sequence"/>
</dbReference>
<evidence type="ECO:0000313" key="2">
    <source>
        <dbReference type="Proteomes" id="UP001372338"/>
    </source>
</evidence>
<proteinExistence type="predicted"/>